<gene>
    <name evidence="5" type="ORF">I6U51_07395</name>
</gene>
<organism evidence="5 6">
    <name type="scientific">Clostridium aciditolerans</name>
    <dbReference type="NCBI Taxonomy" id="339861"/>
    <lineage>
        <taxon>Bacteria</taxon>
        <taxon>Bacillati</taxon>
        <taxon>Bacillota</taxon>
        <taxon>Clostridia</taxon>
        <taxon>Eubacteriales</taxon>
        <taxon>Clostridiaceae</taxon>
        <taxon>Clostridium</taxon>
    </lineage>
</organism>
<dbReference type="Proteomes" id="UP000622687">
    <property type="component" value="Unassembled WGS sequence"/>
</dbReference>
<evidence type="ECO:0000256" key="2">
    <source>
        <dbReference type="SAM" id="MobiDB-lite"/>
    </source>
</evidence>
<dbReference type="InterPro" id="IPR043725">
    <property type="entry name" value="DUF5667"/>
</dbReference>
<feature type="domain" description="DUF5667" evidence="4">
    <location>
        <begin position="35"/>
        <end position="157"/>
    </location>
</feature>
<feature type="signal peptide" evidence="3">
    <location>
        <begin position="1"/>
        <end position="23"/>
    </location>
</feature>
<reference evidence="5" key="1">
    <citation type="submission" date="2020-12" db="EMBL/GenBank/DDBJ databases">
        <title>Clostridium thailandense sp. nov., a novel acetogenic bacterium isolated from peat land soil in Thailand.</title>
        <authorList>
            <person name="Chaikitkaew S."/>
            <person name="Birkeland N.K."/>
        </authorList>
    </citation>
    <scope>NUCLEOTIDE SEQUENCE</scope>
    <source>
        <strain evidence="5">DSM 17425</strain>
    </source>
</reference>
<feature type="compositionally biased region" description="Basic and acidic residues" evidence="2">
    <location>
        <begin position="255"/>
        <end position="264"/>
    </location>
</feature>
<proteinExistence type="predicted"/>
<evidence type="ECO:0000259" key="4">
    <source>
        <dbReference type="Pfam" id="PF18915"/>
    </source>
</evidence>
<feature type="compositionally biased region" description="Low complexity" evidence="2">
    <location>
        <begin position="275"/>
        <end position="313"/>
    </location>
</feature>
<sequence length="365" mass="40168">MKKIALFVAAMAVSLSITGKAFAEGETASYKESAGITPDNAILYPIDKAIDNLKINIARGDESKAEALTDVALERLGESEVMADKEKTELSTEALKDYSNKINEAQEKVEDAVDKTSVDNEADKEKLAKLESLETKITEQQKKSIEVLKRLESKLPEKAKETISMVIEMQTAKKEAIVAVFNERKVLVENKQAVKNAEKKLDEAKKLGDEQAIKAAEDTLKEKQEAYNVQKDKFKQLVAEKKEVMKSGVGKLKKAAKEDDKKNSSTETESQSKDSTAQAGQQQQETSTTTPNSTTTTETSSVSNETQTQSTSTVGKSNKSKIELKEKDEDNDSQGKDEKNDSKEKKGKDAKEHKPEKGNKGHGED</sequence>
<keyword evidence="1" id="KW-0175">Coiled coil</keyword>
<dbReference type="AlphaFoldDB" id="A0A934M312"/>
<dbReference type="RefSeq" id="WP_211142038.1">
    <property type="nucleotide sequence ID" value="NZ_JAEEGB010000007.1"/>
</dbReference>
<feature type="coiled-coil region" evidence="1">
    <location>
        <begin position="88"/>
        <end position="115"/>
    </location>
</feature>
<feature type="region of interest" description="Disordered" evidence="2">
    <location>
        <begin position="245"/>
        <end position="365"/>
    </location>
</feature>
<feature type="coiled-coil region" evidence="1">
    <location>
        <begin position="187"/>
        <end position="240"/>
    </location>
</feature>
<dbReference type="EMBL" id="JAEEGB010000007">
    <property type="protein sequence ID" value="MBI6872535.1"/>
    <property type="molecule type" value="Genomic_DNA"/>
</dbReference>
<evidence type="ECO:0000256" key="3">
    <source>
        <dbReference type="SAM" id="SignalP"/>
    </source>
</evidence>
<feature type="chain" id="PRO_5037666008" description="DUF5667 domain-containing protein" evidence="3">
    <location>
        <begin position="24"/>
        <end position="365"/>
    </location>
</feature>
<accession>A0A934M312</accession>
<dbReference type="Pfam" id="PF18915">
    <property type="entry name" value="DUF5667"/>
    <property type="match status" value="1"/>
</dbReference>
<evidence type="ECO:0000313" key="6">
    <source>
        <dbReference type="Proteomes" id="UP000622687"/>
    </source>
</evidence>
<comment type="caution">
    <text evidence="5">The sequence shown here is derived from an EMBL/GenBank/DDBJ whole genome shotgun (WGS) entry which is preliminary data.</text>
</comment>
<keyword evidence="6" id="KW-1185">Reference proteome</keyword>
<evidence type="ECO:0000313" key="5">
    <source>
        <dbReference type="EMBL" id="MBI6872535.1"/>
    </source>
</evidence>
<feature type="compositionally biased region" description="Basic and acidic residues" evidence="2">
    <location>
        <begin position="320"/>
        <end position="365"/>
    </location>
</feature>
<name>A0A934M312_9CLOT</name>
<protein>
    <recommendedName>
        <fullName evidence="4">DUF5667 domain-containing protein</fullName>
    </recommendedName>
</protein>
<keyword evidence="3" id="KW-0732">Signal</keyword>
<evidence type="ECO:0000256" key="1">
    <source>
        <dbReference type="SAM" id="Coils"/>
    </source>
</evidence>